<organism evidence="1">
    <name type="scientific">Siphoviridae sp. ctamP19</name>
    <dbReference type="NCBI Taxonomy" id="2827896"/>
    <lineage>
        <taxon>Viruses</taxon>
        <taxon>Duplodnaviria</taxon>
        <taxon>Heunggongvirae</taxon>
        <taxon>Uroviricota</taxon>
        <taxon>Caudoviricetes</taxon>
    </lineage>
</organism>
<proteinExistence type="predicted"/>
<protein>
    <submittedName>
        <fullName evidence="1">Uncharacterized protein</fullName>
    </submittedName>
</protein>
<evidence type="ECO:0000313" key="1">
    <source>
        <dbReference type="EMBL" id="DAF64648.1"/>
    </source>
</evidence>
<reference evidence="1" key="1">
    <citation type="journal article" date="2021" name="Proc. Natl. Acad. Sci. U.S.A.">
        <title>A Catalog of Tens of Thousands of Viruses from Human Metagenomes Reveals Hidden Associations with Chronic Diseases.</title>
        <authorList>
            <person name="Tisza M.J."/>
            <person name="Buck C.B."/>
        </authorList>
    </citation>
    <scope>NUCLEOTIDE SEQUENCE</scope>
    <source>
        <strain evidence="1">CtamP19</strain>
    </source>
</reference>
<accession>A0A8S5TND9</accession>
<dbReference type="EMBL" id="BK032864">
    <property type="protein sequence ID" value="DAF64648.1"/>
    <property type="molecule type" value="Genomic_DNA"/>
</dbReference>
<sequence length="36" mass="4247">MLPLSELAFFVYDIFLLTHQPLLSKLTRNFVSCLYL</sequence>
<name>A0A8S5TND9_9CAUD</name>